<evidence type="ECO:0000313" key="11">
    <source>
        <dbReference type="Proteomes" id="UP001196413"/>
    </source>
</evidence>
<evidence type="ECO:0000256" key="8">
    <source>
        <dbReference type="ARBA" id="ARBA00023136"/>
    </source>
</evidence>
<evidence type="ECO:0000256" key="3">
    <source>
        <dbReference type="ARBA" id="ARBA00007204"/>
    </source>
</evidence>
<comment type="similarity">
    <text evidence="3">Belongs to the cytochrome c oxidase subunit 6c family.</text>
</comment>
<sequence>MFKNRIEEIKRLECAQTLFHKKIKHEKFEKKVLGNILDQPDLFRMSAPPFQMRGMIHSYAKKGLAFAFTAAVASTVAFNLFYVIPRAKKYEEFFKNYDPYTRMKEICSEGTGYMHTCPKDLALMYEAKGKKIAPL</sequence>
<protein>
    <recommendedName>
        <fullName evidence="12">Mitochondrial cytochrome c oxidase subunit VIc/VIIs domain-containing protein</fullName>
    </recommendedName>
</protein>
<evidence type="ECO:0000256" key="2">
    <source>
        <dbReference type="ARBA" id="ARBA00004673"/>
    </source>
</evidence>
<evidence type="ECO:0000313" key="10">
    <source>
        <dbReference type="EMBL" id="KAJ1360834.1"/>
    </source>
</evidence>
<keyword evidence="4 9" id="KW-0812">Transmembrane</keyword>
<reference evidence="10" key="1">
    <citation type="submission" date="2021-06" db="EMBL/GenBank/DDBJ databases">
        <title>Parelaphostrongylus tenuis whole genome reference sequence.</title>
        <authorList>
            <person name="Garwood T.J."/>
            <person name="Larsen P.A."/>
            <person name="Fountain-Jones N.M."/>
            <person name="Garbe J.R."/>
            <person name="Macchietto M.G."/>
            <person name="Kania S.A."/>
            <person name="Gerhold R.W."/>
            <person name="Richards J.E."/>
            <person name="Wolf T.M."/>
        </authorList>
    </citation>
    <scope>NUCLEOTIDE SEQUENCE</scope>
    <source>
        <strain evidence="10">MNPRO001-30</strain>
        <tissue evidence="10">Meninges</tissue>
    </source>
</reference>
<dbReference type="Gene3D" id="4.10.93.10">
    <property type="entry name" value="Mitochondrial cytochrome c oxidase subunit VIc/VIIs"/>
    <property type="match status" value="1"/>
</dbReference>
<comment type="caution">
    <text evidence="10">The sequence shown here is derived from an EMBL/GenBank/DDBJ whole genome shotgun (WGS) entry which is preliminary data.</text>
</comment>
<accession>A0AAD5QT69</accession>
<comment type="subcellular location">
    <subcellularLocation>
        <location evidence="1">Mitochondrion inner membrane</location>
        <topology evidence="1">Single-pass membrane protein</topology>
    </subcellularLocation>
</comment>
<evidence type="ECO:0000256" key="9">
    <source>
        <dbReference type="SAM" id="Phobius"/>
    </source>
</evidence>
<evidence type="ECO:0008006" key="12">
    <source>
        <dbReference type="Google" id="ProtNLM"/>
    </source>
</evidence>
<dbReference type="Proteomes" id="UP001196413">
    <property type="component" value="Unassembled WGS sequence"/>
</dbReference>
<dbReference type="AlphaFoldDB" id="A0AAD5QT69"/>
<evidence type="ECO:0000256" key="1">
    <source>
        <dbReference type="ARBA" id="ARBA00004434"/>
    </source>
</evidence>
<gene>
    <name evidence="10" type="ORF">KIN20_019919</name>
</gene>
<dbReference type="GO" id="GO:0005743">
    <property type="term" value="C:mitochondrial inner membrane"/>
    <property type="evidence" value="ECO:0007669"/>
    <property type="project" value="UniProtKB-SubCell"/>
</dbReference>
<dbReference type="InterPro" id="IPR037169">
    <property type="entry name" value="Cytochrome_c_oxidase_VIc_sf"/>
</dbReference>
<proteinExistence type="inferred from homology"/>
<dbReference type="Pfam" id="PF02937">
    <property type="entry name" value="COX6C"/>
    <property type="match status" value="1"/>
</dbReference>
<keyword evidence="11" id="KW-1185">Reference proteome</keyword>
<keyword evidence="7" id="KW-0496">Mitochondrion</keyword>
<evidence type="ECO:0000256" key="7">
    <source>
        <dbReference type="ARBA" id="ARBA00023128"/>
    </source>
</evidence>
<dbReference type="InterPro" id="IPR051389">
    <property type="entry name" value="Cytochrome_c_oxidase_VIc"/>
</dbReference>
<dbReference type="EMBL" id="JAHQIW010003978">
    <property type="protein sequence ID" value="KAJ1360834.1"/>
    <property type="molecule type" value="Genomic_DNA"/>
</dbReference>
<evidence type="ECO:0000256" key="5">
    <source>
        <dbReference type="ARBA" id="ARBA00022792"/>
    </source>
</evidence>
<keyword evidence="5" id="KW-0999">Mitochondrion inner membrane</keyword>
<keyword evidence="8 9" id="KW-0472">Membrane</keyword>
<dbReference type="SUPFAM" id="SSF81415">
    <property type="entry name" value="Mitochondrial cytochrome c oxidase subunit VIc"/>
    <property type="match status" value="1"/>
</dbReference>
<evidence type="ECO:0000256" key="6">
    <source>
        <dbReference type="ARBA" id="ARBA00022989"/>
    </source>
</evidence>
<feature type="transmembrane region" description="Helical" evidence="9">
    <location>
        <begin position="63"/>
        <end position="84"/>
    </location>
</feature>
<name>A0AAD5QT69_PARTN</name>
<comment type="pathway">
    <text evidence="2">Energy metabolism; oxidative phosphorylation.</text>
</comment>
<organism evidence="10 11">
    <name type="scientific">Parelaphostrongylus tenuis</name>
    <name type="common">Meningeal worm</name>
    <dbReference type="NCBI Taxonomy" id="148309"/>
    <lineage>
        <taxon>Eukaryota</taxon>
        <taxon>Metazoa</taxon>
        <taxon>Ecdysozoa</taxon>
        <taxon>Nematoda</taxon>
        <taxon>Chromadorea</taxon>
        <taxon>Rhabditida</taxon>
        <taxon>Rhabditina</taxon>
        <taxon>Rhabditomorpha</taxon>
        <taxon>Strongyloidea</taxon>
        <taxon>Metastrongylidae</taxon>
        <taxon>Parelaphostrongylus</taxon>
    </lineage>
</organism>
<evidence type="ECO:0000256" key="4">
    <source>
        <dbReference type="ARBA" id="ARBA00022692"/>
    </source>
</evidence>
<keyword evidence="6 9" id="KW-1133">Transmembrane helix</keyword>
<dbReference type="PANTHER" id="PTHR48416:SF1">
    <property type="entry name" value="CYTOCHROME C OXIDASE SUBUNIT 6C"/>
    <property type="match status" value="1"/>
</dbReference>
<dbReference type="InterPro" id="IPR034884">
    <property type="entry name" value="Cytochrome_c_oxidase_VIc/VIIs"/>
</dbReference>
<dbReference type="PANTHER" id="PTHR48416">
    <property type="entry name" value="CYTOCHROME C OXIDASE SUBUNIT 6C"/>
    <property type="match status" value="1"/>
</dbReference>